<proteinExistence type="predicted"/>
<feature type="domain" description="ABM" evidence="1">
    <location>
        <begin position="2"/>
        <end position="93"/>
    </location>
</feature>
<evidence type="ECO:0000313" key="2">
    <source>
        <dbReference type="EMBL" id="MXO66886.1"/>
    </source>
</evidence>
<dbReference type="PROSITE" id="PS51725">
    <property type="entry name" value="ABM"/>
    <property type="match status" value="1"/>
</dbReference>
<dbReference type="Gene3D" id="3.30.70.100">
    <property type="match status" value="1"/>
</dbReference>
<dbReference type="Proteomes" id="UP000438476">
    <property type="component" value="Unassembled WGS sequence"/>
</dbReference>
<dbReference type="InterPro" id="IPR007138">
    <property type="entry name" value="ABM_dom"/>
</dbReference>
<gene>
    <name evidence="2" type="ORF">GRI91_14060</name>
</gene>
<dbReference type="AlphaFoldDB" id="A0A6I4T7E8"/>
<keyword evidence="2" id="KW-0503">Monooxygenase</keyword>
<keyword evidence="2" id="KW-0560">Oxidoreductase</keyword>
<comment type="caution">
    <text evidence="2">The sequence shown here is derived from an EMBL/GenBank/DDBJ whole genome shotgun (WGS) entry which is preliminary data.</text>
</comment>
<name>A0A6I4T7E8_9SPHN</name>
<keyword evidence="3" id="KW-1185">Reference proteome</keyword>
<dbReference type="GO" id="GO:0004497">
    <property type="term" value="F:monooxygenase activity"/>
    <property type="evidence" value="ECO:0007669"/>
    <property type="project" value="UniProtKB-KW"/>
</dbReference>
<dbReference type="PANTHER" id="PTHR33336:SF3">
    <property type="entry name" value="ABM DOMAIN-CONTAINING PROTEIN"/>
    <property type="match status" value="1"/>
</dbReference>
<evidence type="ECO:0000313" key="3">
    <source>
        <dbReference type="Proteomes" id="UP000438476"/>
    </source>
</evidence>
<organism evidence="2 3">
    <name type="scientific">Altericroceibacterium endophyticum</name>
    <dbReference type="NCBI Taxonomy" id="1808508"/>
    <lineage>
        <taxon>Bacteria</taxon>
        <taxon>Pseudomonadati</taxon>
        <taxon>Pseudomonadota</taxon>
        <taxon>Alphaproteobacteria</taxon>
        <taxon>Sphingomonadales</taxon>
        <taxon>Erythrobacteraceae</taxon>
        <taxon>Altericroceibacterium</taxon>
    </lineage>
</organism>
<protein>
    <submittedName>
        <fullName evidence="2">Antibiotic biosynthesis monooxygenase</fullName>
    </submittedName>
</protein>
<dbReference type="SUPFAM" id="SSF54909">
    <property type="entry name" value="Dimeric alpha+beta barrel"/>
    <property type="match status" value="1"/>
</dbReference>
<dbReference type="InterPro" id="IPR011008">
    <property type="entry name" value="Dimeric_a/b-barrel"/>
</dbReference>
<dbReference type="InterPro" id="IPR050744">
    <property type="entry name" value="AI-2_Isomerase_LsrG"/>
</dbReference>
<dbReference type="Pfam" id="PF03992">
    <property type="entry name" value="ABM"/>
    <property type="match status" value="1"/>
</dbReference>
<dbReference type="EMBL" id="WTYT01000006">
    <property type="protein sequence ID" value="MXO66886.1"/>
    <property type="molecule type" value="Genomic_DNA"/>
</dbReference>
<reference evidence="2 3" key="1">
    <citation type="submission" date="2019-12" db="EMBL/GenBank/DDBJ databases">
        <title>Genomic-based taxomic classification of the family Erythrobacteraceae.</title>
        <authorList>
            <person name="Xu L."/>
        </authorList>
    </citation>
    <scope>NUCLEOTIDE SEQUENCE [LARGE SCALE GENOMIC DNA]</scope>
    <source>
        <strain evidence="2 3">LMG 29518</strain>
    </source>
</reference>
<accession>A0A6I4T7E8</accession>
<dbReference type="PANTHER" id="PTHR33336">
    <property type="entry name" value="QUINOL MONOOXYGENASE YGIN-RELATED"/>
    <property type="match status" value="1"/>
</dbReference>
<dbReference type="RefSeq" id="WP_160737318.1">
    <property type="nucleotide sequence ID" value="NZ_WTYT01000006.1"/>
</dbReference>
<dbReference type="OrthoDB" id="287932at2"/>
<evidence type="ECO:0000259" key="1">
    <source>
        <dbReference type="PROSITE" id="PS51725"/>
    </source>
</evidence>
<sequence>MLCVIGHFRFPPEKLAEAQTLMQAVIEATRQEAGCLSYSYAEDVTEPGLFRVTEIWDSHDSLLRHFASPHMHAWSEARAELGFYDRDITAYELGQAAAL</sequence>